<dbReference type="Pfam" id="PF06500">
    <property type="entry name" value="FrsA-like"/>
    <property type="match status" value="1"/>
</dbReference>
<dbReference type="Proteomes" id="UP000595636">
    <property type="component" value="Chromosome"/>
</dbReference>
<accession>A0A7T7L143</accession>
<sequence length="386" mass="43507">MPDRRPTDHVTPVAHRDQLDHLEQVDHHDHHDRPLEQQGVLRAAPLDHLSELKEFARLHARNQGMSARGTARILARIGTDAPDAADSWTRVWRLRGDELVDRGRLLAACRHYTLARFPYPYDAPRRHAQQTAVATFDTWRRTHGGIERLELPHPDGTLHAWAAGLDTHRRRSHRPLLLMMGGIVSVKEQWAPLLPRLTKLGYAAVVAELPGVGENTQRYTADSWRLIPWLLDHLSPRARTDAATLLFLSFGGHMALRAAAEDQRVRRVLTVGPPVAGFFTDAAWWERVPGITKDTLRRLTGTQDEVQLRSQLQEFALTEDQLRSVSAAVRCVTSTRDEIIPPSDADLLRTAVPDVRVKMIDDVHGSPGHPGAVRRWLAWNLRGAGR</sequence>
<organism evidence="1 2">
    <name type="scientific">Streptomyces liliifuscus</name>
    <dbReference type="NCBI Taxonomy" id="2797636"/>
    <lineage>
        <taxon>Bacteria</taxon>
        <taxon>Bacillati</taxon>
        <taxon>Actinomycetota</taxon>
        <taxon>Actinomycetes</taxon>
        <taxon>Kitasatosporales</taxon>
        <taxon>Streptomycetaceae</taxon>
        <taxon>Streptomyces</taxon>
    </lineage>
</organism>
<keyword evidence="2" id="KW-1185">Reference proteome</keyword>
<dbReference type="InterPro" id="IPR029058">
    <property type="entry name" value="AB_hydrolase_fold"/>
</dbReference>
<evidence type="ECO:0000313" key="1">
    <source>
        <dbReference type="EMBL" id="QQM44509.1"/>
    </source>
</evidence>
<name>A0A7T7L143_9ACTN</name>
<dbReference type="GO" id="GO:0016787">
    <property type="term" value="F:hydrolase activity"/>
    <property type="evidence" value="ECO:0007669"/>
    <property type="project" value="UniProtKB-KW"/>
</dbReference>
<proteinExistence type="predicted"/>
<dbReference type="Gene3D" id="3.40.50.1820">
    <property type="entry name" value="alpha/beta hydrolase"/>
    <property type="match status" value="1"/>
</dbReference>
<reference evidence="1 2" key="1">
    <citation type="submission" date="2020-12" db="EMBL/GenBank/DDBJ databases">
        <title>A novel species.</title>
        <authorList>
            <person name="Li K."/>
        </authorList>
    </citation>
    <scope>NUCLEOTIDE SEQUENCE [LARGE SCALE GENOMIC DNA]</scope>
    <source>
        <strain evidence="1 2">ZYC-3</strain>
    </source>
</reference>
<dbReference type="AlphaFoldDB" id="A0A7T7L143"/>
<protein>
    <submittedName>
        <fullName evidence="1">Alpha/beta hydrolase</fullName>
    </submittedName>
</protein>
<dbReference type="RefSeq" id="WP_200399362.1">
    <property type="nucleotide sequence ID" value="NZ_CP066831.1"/>
</dbReference>
<dbReference type="InterPro" id="IPR010520">
    <property type="entry name" value="FrsA-like"/>
</dbReference>
<dbReference type="KEGG" id="slf:JEQ17_37285"/>
<dbReference type="EMBL" id="CP066831">
    <property type="protein sequence ID" value="QQM44509.1"/>
    <property type="molecule type" value="Genomic_DNA"/>
</dbReference>
<gene>
    <name evidence="1" type="ORF">JEQ17_37285</name>
</gene>
<keyword evidence="1" id="KW-0378">Hydrolase</keyword>
<dbReference type="SUPFAM" id="SSF53474">
    <property type="entry name" value="alpha/beta-Hydrolases"/>
    <property type="match status" value="1"/>
</dbReference>
<evidence type="ECO:0000313" key="2">
    <source>
        <dbReference type="Proteomes" id="UP000595636"/>
    </source>
</evidence>